<dbReference type="GO" id="GO:0016301">
    <property type="term" value="F:kinase activity"/>
    <property type="evidence" value="ECO:0007669"/>
    <property type="project" value="UniProtKB-KW"/>
</dbReference>
<proteinExistence type="inferred from homology"/>
<evidence type="ECO:0000256" key="3">
    <source>
        <dbReference type="ARBA" id="ARBA00022777"/>
    </source>
</evidence>
<evidence type="ECO:0000256" key="2">
    <source>
        <dbReference type="ARBA" id="ARBA00022679"/>
    </source>
</evidence>
<organism evidence="6 7">
    <name type="scientific">Leadbetterella byssophila (strain DSM 17132 / JCM 16389 / KACC 11308 / NBRC 106382 / 4M15)</name>
    <dbReference type="NCBI Taxonomy" id="649349"/>
    <lineage>
        <taxon>Bacteria</taxon>
        <taxon>Pseudomonadati</taxon>
        <taxon>Bacteroidota</taxon>
        <taxon>Cytophagia</taxon>
        <taxon>Cytophagales</taxon>
        <taxon>Leadbetterellaceae</taxon>
        <taxon>Leadbetterella</taxon>
    </lineage>
</organism>
<evidence type="ECO:0000259" key="4">
    <source>
        <dbReference type="Pfam" id="PF00370"/>
    </source>
</evidence>
<dbReference type="InterPro" id="IPR018484">
    <property type="entry name" value="FGGY_N"/>
</dbReference>
<dbReference type="OrthoDB" id="9805576at2"/>
<dbReference type="Pfam" id="PF00370">
    <property type="entry name" value="FGGY_N"/>
    <property type="match status" value="1"/>
</dbReference>
<comment type="similarity">
    <text evidence="1">Belongs to the FGGY kinase family.</text>
</comment>
<keyword evidence="7" id="KW-1185">Reference proteome</keyword>
<dbReference type="InterPro" id="IPR043129">
    <property type="entry name" value="ATPase_NBD"/>
</dbReference>
<gene>
    <name evidence="6" type="ordered locus">Lbys_0366</name>
</gene>
<dbReference type="eggNOG" id="COG1070">
    <property type="taxonomic scope" value="Bacteria"/>
</dbReference>
<evidence type="ECO:0000259" key="5">
    <source>
        <dbReference type="Pfam" id="PF02782"/>
    </source>
</evidence>
<keyword evidence="3 6" id="KW-0418">Kinase</keyword>
<keyword evidence="2" id="KW-0808">Transferase</keyword>
<dbReference type="InterPro" id="IPR050406">
    <property type="entry name" value="FGGY_Carb_Kinase"/>
</dbReference>
<feature type="domain" description="Carbohydrate kinase FGGY C-terminal" evidence="5">
    <location>
        <begin position="252"/>
        <end position="426"/>
    </location>
</feature>
<dbReference type="AlphaFoldDB" id="E4RW01"/>
<name>E4RW01_LEAB4</name>
<dbReference type="STRING" id="649349.Lbys_0366"/>
<feature type="domain" description="Carbohydrate kinase FGGY N-terminal" evidence="4">
    <location>
        <begin position="5"/>
        <end position="239"/>
    </location>
</feature>
<dbReference type="EMBL" id="CP002305">
    <property type="protein sequence ID" value="ADQ16144.1"/>
    <property type="molecule type" value="Genomic_DNA"/>
</dbReference>
<protein>
    <submittedName>
        <fullName evidence="6">Carbohydrate kinase, FGGY</fullName>
    </submittedName>
</protein>
<dbReference type="PIRSF" id="PIRSF000538">
    <property type="entry name" value="GlpK"/>
    <property type="match status" value="1"/>
</dbReference>
<reference evidence="6 7" key="2">
    <citation type="journal article" date="2011" name="Stand. Genomic Sci.">
        <title>Complete genome sequence of Leadbetterella byssophila type strain (4M15).</title>
        <authorList>
            <person name="Abt B."/>
            <person name="Teshima H."/>
            <person name="Lucas S."/>
            <person name="Lapidus A."/>
            <person name="Del Rio T.G."/>
            <person name="Nolan M."/>
            <person name="Tice H."/>
            <person name="Cheng J.F."/>
            <person name="Pitluck S."/>
            <person name="Liolios K."/>
            <person name="Pagani I."/>
            <person name="Ivanova N."/>
            <person name="Mavromatis K."/>
            <person name="Pati A."/>
            <person name="Tapia R."/>
            <person name="Han C."/>
            <person name="Goodwin L."/>
            <person name="Chen A."/>
            <person name="Palaniappan K."/>
            <person name="Land M."/>
            <person name="Hauser L."/>
            <person name="Chang Y.J."/>
            <person name="Jeffries C.D."/>
            <person name="Rohde M."/>
            <person name="Goker M."/>
            <person name="Tindall B.J."/>
            <person name="Detter J.C."/>
            <person name="Woyke T."/>
            <person name="Bristow J."/>
            <person name="Eisen J.A."/>
            <person name="Markowitz V."/>
            <person name="Hugenholtz P."/>
            <person name="Klenk H.P."/>
            <person name="Kyrpides N.C."/>
        </authorList>
    </citation>
    <scope>NUCLEOTIDE SEQUENCE [LARGE SCALE GENOMIC DNA]</scope>
    <source>
        <strain evidence="7">DSM 17132 / JCM 16389 / KACC 11308 / NBRC 106382 / 4M15</strain>
    </source>
</reference>
<reference key="1">
    <citation type="submission" date="2010-11" db="EMBL/GenBank/DDBJ databases">
        <title>The complete genome of Leadbetterella byssophila DSM 17132.</title>
        <authorList>
            <consortium name="US DOE Joint Genome Institute (JGI-PGF)"/>
            <person name="Lucas S."/>
            <person name="Copeland A."/>
            <person name="Lapidus A."/>
            <person name="Glavina del Rio T."/>
            <person name="Dalin E."/>
            <person name="Tice H."/>
            <person name="Bruce D."/>
            <person name="Goodwin L."/>
            <person name="Pitluck S."/>
            <person name="Kyrpides N."/>
            <person name="Mavromatis K."/>
            <person name="Ivanova N."/>
            <person name="Teshima H."/>
            <person name="Brettin T."/>
            <person name="Detter J.C."/>
            <person name="Han C."/>
            <person name="Tapia R."/>
            <person name="Land M."/>
            <person name="Hauser L."/>
            <person name="Markowitz V."/>
            <person name="Cheng J.-F."/>
            <person name="Hugenholtz P."/>
            <person name="Woyke T."/>
            <person name="Wu D."/>
            <person name="Tindall B."/>
            <person name="Pomrenke H.G."/>
            <person name="Brambilla E."/>
            <person name="Klenk H.-P."/>
            <person name="Eisen J.A."/>
        </authorList>
    </citation>
    <scope>NUCLEOTIDE SEQUENCE [LARGE SCALE GENOMIC DNA]</scope>
    <source>
        <strain>DSM 17132</strain>
    </source>
</reference>
<sequence>MKQFLGIDIGTQGVRVVVLNQEGNTLAAGDQAFQFSGDLRIEQDPLHWWEILDQLLIQVLNALGDKSKIHAIGVTSTSGTIIPIDWKGNPLHSAIMYSDQRSAEQGYRCQALAKERETVGYTAFNSSSGLPKMIWFLENFPEKRHDLYKFIHASDFITGTLSGNFGVTDYTNVLKSGYNLHEEVWPSYIMDLGVHLAWLQDVVPSGYPIGKILPAWAERYGLSPESLVTAGMTDGCVSQVASGAVAPGEWNTTIGTTLVIKGVSTEEIKDLSGAIYNHRHPQGYWMPGGASNTGADWVSHYFGGQNLKELGEKAEALVPTGDVAWPLLQHGERFPFFSPQARGFMPEGKEDAYVFACGMEGVAYIEKMAYDRIEELSGQKVNKVFSAGGGSNSDLWMKIRSTVLQVPIQKMANTTGAAGAAILAASGTFYEDLPTAARKMIKVEKVIEPETRWIEKYQEGYKRFLGELKSRNIC</sequence>
<dbReference type="InterPro" id="IPR000577">
    <property type="entry name" value="Carb_kinase_FGGY"/>
</dbReference>
<dbReference type="SUPFAM" id="SSF53067">
    <property type="entry name" value="Actin-like ATPase domain"/>
    <property type="match status" value="2"/>
</dbReference>
<evidence type="ECO:0000313" key="6">
    <source>
        <dbReference type="EMBL" id="ADQ16144.1"/>
    </source>
</evidence>
<dbReference type="Gene3D" id="3.30.420.40">
    <property type="match status" value="2"/>
</dbReference>
<dbReference type="Pfam" id="PF02782">
    <property type="entry name" value="FGGY_C"/>
    <property type="match status" value="1"/>
</dbReference>
<dbReference type="CDD" id="cd07783">
    <property type="entry name" value="ASKHA_NBD_FGGY_SePSK_AtXK1-like"/>
    <property type="match status" value="1"/>
</dbReference>
<dbReference type="GO" id="GO:0005975">
    <property type="term" value="P:carbohydrate metabolic process"/>
    <property type="evidence" value="ECO:0007669"/>
    <property type="project" value="InterPro"/>
</dbReference>
<evidence type="ECO:0000256" key="1">
    <source>
        <dbReference type="ARBA" id="ARBA00009156"/>
    </source>
</evidence>
<dbReference type="PANTHER" id="PTHR43095">
    <property type="entry name" value="SUGAR KINASE"/>
    <property type="match status" value="1"/>
</dbReference>
<dbReference type="RefSeq" id="WP_013407199.1">
    <property type="nucleotide sequence ID" value="NC_014655.1"/>
</dbReference>
<dbReference type="KEGG" id="lby:Lbys_0366"/>
<dbReference type="Proteomes" id="UP000007435">
    <property type="component" value="Chromosome"/>
</dbReference>
<dbReference type="InterPro" id="IPR018485">
    <property type="entry name" value="FGGY_C"/>
</dbReference>
<dbReference type="HOGENOM" id="CLU_009281_3_3_10"/>
<accession>E4RW01</accession>
<evidence type="ECO:0000313" key="7">
    <source>
        <dbReference type="Proteomes" id="UP000007435"/>
    </source>
</evidence>